<name>A0A5C3DRF1_9BASI</name>
<protein>
    <submittedName>
        <fullName evidence="2">Uncharacterized protein</fullName>
    </submittedName>
</protein>
<feature type="compositionally biased region" description="Basic residues" evidence="1">
    <location>
        <begin position="585"/>
        <end position="596"/>
    </location>
</feature>
<gene>
    <name evidence="2" type="ORF">UTRI_00183_B</name>
</gene>
<proteinExistence type="predicted"/>
<sequence>MDRLSTQANHGKGRRKQSFSNGGDPQHRYQAQGTASSRKRLAQVTPAASSDSGFHFLNDTAYNGRLAGYPHNGLQPQAQLAAPNTLNSRQVAEAPSSTTGFPNSQYHTGRTRSASQTPNHQTRSHPRAYPDADGSGHGATSFDSESGNANQHTFLPLPVRPNSVVRNRPTTDISGAQDTIPSASPARTRTAPEANMHRPTSSAHQDAMVVQMKNHLVEAKQARDATHATVELLIDSYEEVKKSYESTLQDQVHFNELCRAALESQETLNQRLQQIPAQLAEQLREATKEDKGATERALQALETSVLRPQFELISKALRNIEESADRDRRINETRQSKLELSLQALQTSVCEQVDRVVFVCETLADNVREARSEERQIYQREIEERQHACSSLGVKKAAELQTSRPIPSTSPAEVSSILSPQSIGDNETEHDRTRQRAMDLAHSSSAYEIETSNNMLGREARKEDSLPPRAERREEATSQRRQASKRRPAPPLESPLSEASEGSLSSISPLPTALSTDVAVAAAPSKEAPVSRTHVQEAPAREDAGEAISVEKTHAKETQPHGPPAKKAPAKKASTKEASAPPAKRVTKKYGSRSKKEHLPADQKDGGDGERGEGPSSRRDAGESLVSEDRASSPPPELPKRRGRKRKGPMSAPVRSPSPSSDSEYVSRGLVPNVEEGSAAGGHRYSTRARGKVPKVAGVWF</sequence>
<reference evidence="2 3" key="1">
    <citation type="submission" date="2018-03" db="EMBL/GenBank/DDBJ databases">
        <authorList>
            <person name="Guldener U."/>
        </authorList>
    </citation>
    <scope>NUCLEOTIDE SEQUENCE [LARGE SCALE GENOMIC DNA]</scope>
    <source>
        <strain evidence="2 3">NBRC100155</strain>
    </source>
</reference>
<feature type="compositionally biased region" description="Polar residues" evidence="1">
    <location>
        <begin position="18"/>
        <end position="36"/>
    </location>
</feature>
<dbReference type="EMBL" id="OOIN01000001">
    <property type="protein sequence ID" value="SPO19791.1"/>
    <property type="molecule type" value="Genomic_DNA"/>
</dbReference>
<feature type="compositionally biased region" description="Polar residues" evidence="1">
    <location>
        <begin position="164"/>
        <end position="187"/>
    </location>
</feature>
<feature type="compositionally biased region" description="Basic and acidic residues" evidence="1">
    <location>
        <begin position="597"/>
        <end position="631"/>
    </location>
</feature>
<feature type="region of interest" description="Disordered" evidence="1">
    <location>
        <begin position="1"/>
        <end position="55"/>
    </location>
</feature>
<evidence type="ECO:0000256" key="1">
    <source>
        <dbReference type="SAM" id="MobiDB-lite"/>
    </source>
</evidence>
<dbReference type="Proteomes" id="UP000324022">
    <property type="component" value="Unassembled WGS sequence"/>
</dbReference>
<feature type="compositionally biased region" description="Polar residues" evidence="1">
    <location>
        <begin position="141"/>
        <end position="153"/>
    </location>
</feature>
<feature type="compositionally biased region" description="Polar residues" evidence="1">
    <location>
        <begin position="400"/>
        <end position="425"/>
    </location>
</feature>
<feature type="compositionally biased region" description="Basic and acidic residues" evidence="1">
    <location>
        <begin position="427"/>
        <end position="439"/>
    </location>
</feature>
<keyword evidence="3" id="KW-1185">Reference proteome</keyword>
<evidence type="ECO:0000313" key="2">
    <source>
        <dbReference type="EMBL" id="SPO19791.1"/>
    </source>
</evidence>
<feature type="region of interest" description="Disordered" evidence="1">
    <location>
        <begin position="400"/>
        <end position="701"/>
    </location>
</feature>
<feature type="compositionally biased region" description="Polar residues" evidence="1">
    <location>
        <begin position="84"/>
        <end position="121"/>
    </location>
</feature>
<feature type="compositionally biased region" description="Polar residues" evidence="1">
    <location>
        <begin position="442"/>
        <end position="455"/>
    </location>
</feature>
<feature type="region of interest" description="Disordered" evidence="1">
    <location>
        <begin position="84"/>
        <end position="202"/>
    </location>
</feature>
<feature type="compositionally biased region" description="Low complexity" evidence="1">
    <location>
        <begin position="494"/>
        <end position="511"/>
    </location>
</feature>
<dbReference type="AlphaFoldDB" id="A0A5C3DRF1"/>
<feature type="compositionally biased region" description="Basic and acidic residues" evidence="1">
    <location>
        <begin position="539"/>
        <end position="559"/>
    </location>
</feature>
<evidence type="ECO:0000313" key="3">
    <source>
        <dbReference type="Proteomes" id="UP000324022"/>
    </source>
</evidence>
<feature type="compositionally biased region" description="Low complexity" evidence="1">
    <location>
        <begin position="649"/>
        <end position="663"/>
    </location>
</feature>
<feature type="compositionally biased region" description="Basic and acidic residues" evidence="1">
    <location>
        <begin position="458"/>
        <end position="478"/>
    </location>
</feature>
<accession>A0A5C3DRF1</accession>
<organism evidence="2 3">
    <name type="scientific">Ustilago trichophora</name>
    <dbReference type="NCBI Taxonomy" id="86804"/>
    <lineage>
        <taxon>Eukaryota</taxon>
        <taxon>Fungi</taxon>
        <taxon>Dikarya</taxon>
        <taxon>Basidiomycota</taxon>
        <taxon>Ustilaginomycotina</taxon>
        <taxon>Ustilaginomycetes</taxon>
        <taxon>Ustilaginales</taxon>
        <taxon>Ustilaginaceae</taxon>
        <taxon>Ustilago</taxon>
    </lineage>
</organism>